<dbReference type="AlphaFoldDB" id="A0A7Y0ETH6"/>
<name>A0A7Y0ETH6_9BIFI</name>
<feature type="transmembrane region" description="Helical" evidence="1">
    <location>
        <begin position="150"/>
        <end position="169"/>
    </location>
</feature>
<feature type="transmembrane region" description="Helical" evidence="1">
    <location>
        <begin position="70"/>
        <end position="94"/>
    </location>
</feature>
<keyword evidence="1" id="KW-0472">Membrane</keyword>
<feature type="transmembrane region" description="Helical" evidence="1">
    <location>
        <begin position="41"/>
        <end position="64"/>
    </location>
</feature>
<evidence type="ECO:0000313" key="2">
    <source>
        <dbReference type="EMBL" id="NMM96126.1"/>
    </source>
</evidence>
<keyword evidence="3" id="KW-1185">Reference proteome</keyword>
<comment type="caution">
    <text evidence="2">The sequence shown here is derived from an EMBL/GenBank/DDBJ whole genome shotgun (WGS) entry which is preliminary data.</text>
</comment>
<dbReference type="RefSeq" id="WP_169079610.1">
    <property type="nucleotide sequence ID" value="NZ_JAAIIF010000008.1"/>
</dbReference>
<organism evidence="2 3">
    <name type="scientific">Bifidobacterium erythrocebi</name>
    <dbReference type="NCBI Taxonomy" id="2675325"/>
    <lineage>
        <taxon>Bacteria</taxon>
        <taxon>Bacillati</taxon>
        <taxon>Actinomycetota</taxon>
        <taxon>Actinomycetes</taxon>
        <taxon>Bifidobacteriales</taxon>
        <taxon>Bifidobacteriaceae</taxon>
        <taxon>Bifidobacterium</taxon>
    </lineage>
</organism>
<protein>
    <submittedName>
        <fullName evidence="2">Uncharacterized protein</fullName>
    </submittedName>
</protein>
<dbReference type="EMBL" id="JAAIIF010000008">
    <property type="protein sequence ID" value="NMM96126.1"/>
    <property type="molecule type" value="Genomic_DNA"/>
</dbReference>
<dbReference type="Proteomes" id="UP000529710">
    <property type="component" value="Unassembled WGS sequence"/>
</dbReference>
<keyword evidence="1" id="KW-1133">Transmembrane helix</keyword>
<sequence>MDEISNEHFQGNAQQNEDLFRTIASDRVHLMKRVADNRQYAIVYTAISTMLVLLYWAVGLMLAGSFPDSIWVYAAIIVLCLILGIATVVVQILYRNSTGIKLSALTMLPQGELGRKAFGDYRVSLSCGLVFALAFVLPWPSLIIGYAQCHWPAAVLYAIAAAAVIYRTFRWNQHMWVCAAEGISHEN</sequence>
<reference evidence="2 3" key="1">
    <citation type="submission" date="2020-02" db="EMBL/GenBank/DDBJ databases">
        <title>Characterization of phylogenetic diversity of novel bifidobacterial species isolated in Czech ZOOs.</title>
        <authorList>
            <person name="Lugli G.A."/>
            <person name="Vera N.B."/>
            <person name="Ventura M."/>
        </authorList>
    </citation>
    <scope>NUCLEOTIDE SEQUENCE [LARGE SCALE GENOMIC DNA]</scope>
    <source>
        <strain evidence="2 3">DSM 109960</strain>
    </source>
</reference>
<keyword evidence="1" id="KW-0812">Transmembrane</keyword>
<feature type="transmembrane region" description="Helical" evidence="1">
    <location>
        <begin position="123"/>
        <end position="144"/>
    </location>
</feature>
<accession>A0A7Y0ETH6</accession>
<proteinExistence type="predicted"/>
<evidence type="ECO:0000313" key="3">
    <source>
        <dbReference type="Proteomes" id="UP000529710"/>
    </source>
</evidence>
<evidence type="ECO:0000256" key="1">
    <source>
        <dbReference type="SAM" id="Phobius"/>
    </source>
</evidence>
<gene>
    <name evidence="2" type="ORF">G1C98_0862</name>
</gene>